<feature type="region of interest" description="Disordered" evidence="1">
    <location>
        <begin position="125"/>
        <end position="145"/>
    </location>
</feature>
<dbReference type="Proteomes" id="UP000295781">
    <property type="component" value="Chromosome"/>
</dbReference>
<protein>
    <recommendedName>
        <fullName evidence="4">Secreted protein</fullName>
    </recommendedName>
</protein>
<evidence type="ECO:0000256" key="1">
    <source>
        <dbReference type="SAM" id="MobiDB-lite"/>
    </source>
</evidence>
<accession>A0A4P2PT28</accession>
<sequence>MSVSNFSSPGATALAPGRSRLAVMAALAVSALLGAAGCAAEVRTRAVAPARPTVVVQELTVVEEPVVHTRVVPVDIEARPRVYYHGTYVYYVDGRWYYPTRHGWAYYRREPRALAQHRVHLERRSPHVHHHHRHHHAHRVRTVTR</sequence>
<evidence type="ECO:0000313" key="3">
    <source>
        <dbReference type="Proteomes" id="UP000295781"/>
    </source>
</evidence>
<evidence type="ECO:0000313" key="2">
    <source>
        <dbReference type="EMBL" id="AUX19759.1"/>
    </source>
</evidence>
<gene>
    <name evidence="2" type="ORF">SOCEGT47_002110</name>
</gene>
<reference evidence="2 3" key="1">
    <citation type="submission" date="2015-09" db="EMBL/GenBank/DDBJ databases">
        <title>Sorangium comparison.</title>
        <authorList>
            <person name="Zaburannyi N."/>
            <person name="Bunk B."/>
            <person name="Overmann J."/>
            <person name="Mueller R."/>
        </authorList>
    </citation>
    <scope>NUCLEOTIDE SEQUENCE [LARGE SCALE GENOMIC DNA]</scope>
    <source>
        <strain evidence="2 3">So ceGT47</strain>
    </source>
</reference>
<evidence type="ECO:0008006" key="4">
    <source>
        <dbReference type="Google" id="ProtNLM"/>
    </source>
</evidence>
<proteinExistence type="predicted"/>
<dbReference type="AlphaFoldDB" id="A0A4P2PT28"/>
<organism evidence="2 3">
    <name type="scientific">Sorangium cellulosum</name>
    <name type="common">Polyangium cellulosum</name>
    <dbReference type="NCBI Taxonomy" id="56"/>
    <lineage>
        <taxon>Bacteria</taxon>
        <taxon>Pseudomonadati</taxon>
        <taxon>Myxococcota</taxon>
        <taxon>Polyangia</taxon>
        <taxon>Polyangiales</taxon>
        <taxon>Polyangiaceae</taxon>
        <taxon>Sorangium</taxon>
    </lineage>
</organism>
<dbReference type="RefSeq" id="WP_129344456.1">
    <property type="nucleotide sequence ID" value="NZ_CP012670.1"/>
</dbReference>
<name>A0A4P2PT28_SORCE</name>
<dbReference type="EMBL" id="CP012670">
    <property type="protein sequence ID" value="AUX19759.1"/>
    <property type="molecule type" value="Genomic_DNA"/>
</dbReference>